<dbReference type="AlphaFoldDB" id="A0A381XHN1"/>
<dbReference type="InterPro" id="IPR011008">
    <property type="entry name" value="Dimeric_a/b-barrel"/>
</dbReference>
<accession>A0A381XHN1</accession>
<dbReference type="Pfam" id="PF11746">
    <property type="entry name" value="DUF3303"/>
    <property type="match status" value="1"/>
</dbReference>
<reference evidence="1" key="1">
    <citation type="submission" date="2018-05" db="EMBL/GenBank/DDBJ databases">
        <authorList>
            <person name="Lanie J.A."/>
            <person name="Ng W.-L."/>
            <person name="Kazmierczak K.M."/>
            <person name="Andrzejewski T.M."/>
            <person name="Davidsen T.M."/>
            <person name="Wayne K.J."/>
            <person name="Tettelin H."/>
            <person name="Glass J.I."/>
            <person name="Rusch D."/>
            <person name="Podicherti R."/>
            <person name="Tsui H.-C.T."/>
            <person name="Winkler M.E."/>
        </authorList>
    </citation>
    <scope>NUCLEOTIDE SEQUENCE</scope>
</reference>
<dbReference type="SUPFAM" id="SSF54909">
    <property type="entry name" value="Dimeric alpha+beta barrel"/>
    <property type="match status" value="1"/>
</dbReference>
<name>A0A381XHN1_9ZZZZ</name>
<gene>
    <name evidence="1" type="ORF">METZ01_LOCUS117128</name>
</gene>
<dbReference type="InterPro" id="IPR021734">
    <property type="entry name" value="DUF3303"/>
</dbReference>
<sequence length="92" mass="10669">MLFLVVSSPNPQRPSEVKEQRRKYWPWAQDKLDKGLAISFYARTGRGAVAIFDVDSNDVLHRLLNEWSEIVPVKFDIYPLLDTESIKSFLES</sequence>
<organism evidence="1">
    <name type="scientific">marine metagenome</name>
    <dbReference type="NCBI Taxonomy" id="408172"/>
    <lineage>
        <taxon>unclassified sequences</taxon>
        <taxon>metagenomes</taxon>
        <taxon>ecological metagenomes</taxon>
    </lineage>
</organism>
<proteinExistence type="predicted"/>
<evidence type="ECO:0000313" key="1">
    <source>
        <dbReference type="EMBL" id="SVA64274.1"/>
    </source>
</evidence>
<evidence type="ECO:0008006" key="2">
    <source>
        <dbReference type="Google" id="ProtNLM"/>
    </source>
</evidence>
<protein>
    <recommendedName>
        <fullName evidence="2">Muconolactone isomerase domain-containing protein</fullName>
    </recommendedName>
</protein>
<dbReference type="EMBL" id="UINC01015227">
    <property type="protein sequence ID" value="SVA64274.1"/>
    <property type="molecule type" value="Genomic_DNA"/>
</dbReference>